<dbReference type="EMBL" id="BK016159">
    <property type="protein sequence ID" value="DAF98987.1"/>
    <property type="molecule type" value="Genomic_DNA"/>
</dbReference>
<protein>
    <submittedName>
        <fullName evidence="1">NTP-PPase-like protein</fullName>
    </submittedName>
</protein>
<organism evidence="1">
    <name type="scientific">Siphoviridae sp. ctDmR33</name>
    <dbReference type="NCBI Taxonomy" id="2825389"/>
    <lineage>
        <taxon>Viruses</taxon>
        <taxon>Duplodnaviria</taxon>
        <taxon>Heunggongvirae</taxon>
        <taxon>Uroviricota</taxon>
        <taxon>Caudoviricetes</taxon>
    </lineage>
</organism>
<name>A0A8S5UX11_9CAUD</name>
<evidence type="ECO:0000313" key="1">
    <source>
        <dbReference type="EMBL" id="DAF98987.1"/>
    </source>
</evidence>
<proteinExistence type="predicted"/>
<dbReference type="SUPFAM" id="SSF101386">
    <property type="entry name" value="all-alpha NTP pyrophosphatases"/>
    <property type="match status" value="1"/>
</dbReference>
<reference evidence="1" key="1">
    <citation type="journal article" date="2021" name="Proc. Natl. Acad. Sci. U.S.A.">
        <title>A Catalog of Tens of Thousands of Viruses from Human Metagenomes Reveals Hidden Associations with Chronic Diseases.</title>
        <authorList>
            <person name="Tisza M.J."/>
            <person name="Buck C.B."/>
        </authorList>
    </citation>
    <scope>NUCLEOTIDE SEQUENCE</scope>
    <source>
        <strain evidence="1">CtDmR33</strain>
    </source>
</reference>
<sequence>MNIEDFARDVHALATEKGWWDKERPIEDTFVMLHCELSEAVEEYRNGHGMTEIYYSEDGKPEGVPVELADVVIRALDAAMQYGDYGKFAPINVEKTYESFGAFIERCHEDVVSVKCGVQLYKTVGLQNTSYSMLISRIRRWFDQNGMDLWRVCRMKHEYNKTRPYRHGGKRL</sequence>
<dbReference type="Gene3D" id="1.10.287.1080">
    <property type="entry name" value="MazG-like"/>
    <property type="match status" value="1"/>
</dbReference>
<accession>A0A8S5UX11</accession>